<dbReference type="CDD" id="cd17919">
    <property type="entry name" value="DEXHc_Snf"/>
    <property type="match status" value="1"/>
</dbReference>
<dbReference type="InterPro" id="IPR014001">
    <property type="entry name" value="Helicase_ATP-bd"/>
</dbReference>
<keyword evidence="5" id="KW-1185">Reference proteome</keyword>
<evidence type="ECO:0000313" key="4">
    <source>
        <dbReference type="EMBL" id="MBA5728422.1"/>
    </source>
</evidence>
<proteinExistence type="predicted"/>
<evidence type="ECO:0000259" key="3">
    <source>
        <dbReference type="PROSITE" id="PS51194"/>
    </source>
</evidence>
<feature type="domain" description="Helicase ATP-binding" evidence="2">
    <location>
        <begin position="525"/>
        <end position="685"/>
    </location>
</feature>
<dbReference type="SMART" id="SM00490">
    <property type="entry name" value="HELICc"/>
    <property type="match status" value="1"/>
</dbReference>
<dbReference type="SUPFAM" id="SSF52540">
    <property type="entry name" value="P-loop containing nucleoside triphosphate hydrolases"/>
    <property type="match status" value="2"/>
</dbReference>
<evidence type="ECO:0000259" key="2">
    <source>
        <dbReference type="PROSITE" id="PS51192"/>
    </source>
</evidence>
<dbReference type="InterPro" id="IPR001650">
    <property type="entry name" value="Helicase_C-like"/>
</dbReference>
<accession>A0A839A392</accession>
<evidence type="ECO:0000256" key="1">
    <source>
        <dbReference type="ARBA" id="ARBA00022801"/>
    </source>
</evidence>
<dbReference type="Gene3D" id="3.40.50.300">
    <property type="entry name" value="P-loop containing nucleotide triphosphate hydrolases"/>
    <property type="match status" value="1"/>
</dbReference>
<dbReference type="InterPro" id="IPR049730">
    <property type="entry name" value="SNF2/RAD54-like_C"/>
</dbReference>
<dbReference type="Gene3D" id="3.40.50.10810">
    <property type="entry name" value="Tandem AAA-ATPase domain"/>
    <property type="match status" value="1"/>
</dbReference>
<protein>
    <submittedName>
        <fullName evidence="4">DEAD/DEAH box helicase family protein</fullName>
    </submittedName>
</protein>
<gene>
    <name evidence="4" type="ORF">HW423_01285</name>
</gene>
<dbReference type="RefSeq" id="WP_218930146.1">
    <property type="nucleotide sequence ID" value="NZ_JACAOA010000002.1"/>
</dbReference>
<evidence type="ECO:0000313" key="5">
    <source>
        <dbReference type="Proteomes" id="UP000571018"/>
    </source>
</evidence>
<dbReference type="Pfam" id="PF00176">
    <property type="entry name" value="SNF2-rel_dom"/>
    <property type="match status" value="1"/>
</dbReference>
<keyword evidence="4" id="KW-0547">Nucleotide-binding</keyword>
<dbReference type="InterPro" id="IPR038718">
    <property type="entry name" value="SNF2-like_sf"/>
</dbReference>
<dbReference type="GO" id="GO:0004386">
    <property type="term" value="F:helicase activity"/>
    <property type="evidence" value="ECO:0007669"/>
    <property type="project" value="UniProtKB-KW"/>
</dbReference>
<keyword evidence="4" id="KW-0067">ATP-binding</keyword>
<keyword evidence="4" id="KW-0347">Helicase</keyword>
<comment type="caution">
    <text evidence="4">The sequence shown here is derived from an EMBL/GenBank/DDBJ whole genome shotgun (WGS) entry which is preliminary data.</text>
</comment>
<name>A0A839A392_9LACT</name>
<dbReference type="GO" id="GO:0016787">
    <property type="term" value="F:hydrolase activity"/>
    <property type="evidence" value="ECO:0007669"/>
    <property type="project" value="UniProtKB-KW"/>
</dbReference>
<dbReference type="Proteomes" id="UP000571018">
    <property type="component" value="Unassembled WGS sequence"/>
</dbReference>
<dbReference type="CDD" id="cd18793">
    <property type="entry name" value="SF2_C_SNF"/>
    <property type="match status" value="1"/>
</dbReference>
<sequence length="957" mass="111092">MDISYKNAKEYQSKINDIEKLLTESDDFFTDYNVRSLATNLRNQAVKDKIDVLPVNVILSLFETHSKEVKVENQPFNQRALSVISKIMPNNYSANNISLAKQNLSDKLVLNTFPKMIGAEISEQKLKLLTVLFVSDTIKVKKINIEKEYMPMIVELKNSLDYIIQHDKNAFMKLFQRGSIKKKLNDSREKFMANFYKIETLERELQLLDKISVSEIEVRNDFNLNPSKYMERILAVIEYDTKEGDLLNKLIAEKVAELEYRMMEFDEEVIEKRISESWNKTKEIQIPHELDSMMVEVLQANSEKVLPINELDRIGITTIGDLKKESDKLQQLKDNVSEEDYDDLINQLNIFVKTMEKDFYPKLRSNNLSEEEIELLGHLHHRQQLGKFERDIINKAKNLLTQVKSILEILAEKDTNDYKRQFYNDDIKHTITQYKENLFNSLEQFIEQFSEVQNIPLVQLTTNEIRKDFEKNSANYFAMLDRVMGGSKTYSPNDLPSFIVEKVNQYPLNTDSLKVTLRPYQEFGTKYALQYKSTLLGDEMGLGKTIQGIAMINHLYLDNKKHSIVVSPLSVLANWKREVEKWSDLPTYIYRGDLRGISLNKWQEQGGILLTNFEQTHHLVNDDKLKQLDLIIVDEAHYIKNEATKRAKNVNALAKKSKYHLYMTGTPIENRLEEMKKLISYLKPKLVRRIDRDFADYNPEKFKQLVSYVYLRRKRDEVLKELPEIETVELWSNFSEIEQEYYNHAVSLGLSGLMKMRQAGFAGDEPKHSEKIKQLMDICLEAKENGDKVLIFSYFKIVLNKLLNLLGKDVVGMISGDVSTNQRQEMIDAFTEAEDGKILLSQIEAGGVGLNIQAANIVILCEPQWKPSTENQAISRVYRMGQTKNVIVYRLLTEASIDETMLEILGEKSDIFNQYAHDSLVSDAFDRRQAQDATVVSEDSLKKKVFEIERQRVEQLA</sequence>
<dbReference type="InterPro" id="IPR000330">
    <property type="entry name" value="SNF2_N"/>
</dbReference>
<dbReference type="PROSITE" id="PS51194">
    <property type="entry name" value="HELICASE_CTER"/>
    <property type="match status" value="1"/>
</dbReference>
<keyword evidence="1" id="KW-0378">Hydrolase</keyword>
<dbReference type="AlphaFoldDB" id="A0A839A392"/>
<organism evidence="4 5">
    <name type="scientific">Ruoffia halotolerans</name>
    <dbReference type="NCBI Taxonomy" id="2748684"/>
    <lineage>
        <taxon>Bacteria</taxon>
        <taxon>Bacillati</taxon>
        <taxon>Bacillota</taxon>
        <taxon>Bacilli</taxon>
        <taxon>Lactobacillales</taxon>
        <taxon>Aerococcaceae</taxon>
        <taxon>Ruoffia</taxon>
    </lineage>
</organism>
<dbReference type="PANTHER" id="PTHR10799">
    <property type="entry name" value="SNF2/RAD54 HELICASE FAMILY"/>
    <property type="match status" value="1"/>
</dbReference>
<dbReference type="GO" id="GO:0005524">
    <property type="term" value="F:ATP binding"/>
    <property type="evidence" value="ECO:0007669"/>
    <property type="project" value="InterPro"/>
</dbReference>
<dbReference type="SMART" id="SM00487">
    <property type="entry name" value="DEXDc"/>
    <property type="match status" value="1"/>
</dbReference>
<dbReference type="PROSITE" id="PS51192">
    <property type="entry name" value="HELICASE_ATP_BIND_1"/>
    <property type="match status" value="1"/>
</dbReference>
<feature type="domain" description="Helicase C-terminal" evidence="3">
    <location>
        <begin position="771"/>
        <end position="920"/>
    </location>
</feature>
<dbReference type="EMBL" id="JACAOA010000002">
    <property type="protein sequence ID" value="MBA5728422.1"/>
    <property type="molecule type" value="Genomic_DNA"/>
</dbReference>
<reference evidence="4 5" key="1">
    <citation type="submission" date="2020-06" db="EMBL/GenBank/DDBJ databases">
        <title>Reclassification of Facklamia ignava, Facklamia soureckii and Facklami tabacinasalis as Falseniella iganva gen. nov., comb. nov., Hutsoniella ignava gen. nov., comb. nov., and Ruoffia tabacinasalis gen. nov., comb. nov and description of Ruoffia haltotolerans sp. nov., isolated from hypersaline Inland Sea of Qatar.</title>
        <authorList>
            <person name="Fotedar R."/>
            <person name="Sankaranarayanan K."/>
            <person name="Lawson P."/>
            <person name="Caldwell M."/>
            <person name="Zeyara A."/>
            <person name="Al Malki A."/>
            <person name="Ali M."/>
        </authorList>
    </citation>
    <scope>NUCLEOTIDE SEQUENCE [LARGE SCALE GENOMIC DNA]</scope>
    <source>
        <strain evidence="4 5">INB8</strain>
    </source>
</reference>
<dbReference type="InterPro" id="IPR027417">
    <property type="entry name" value="P-loop_NTPase"/>
</dbReference>